<gene>
    <name evidence="1" type="ORF">N646_1698</name>
</gene>
<dbReference type="Proteomes" id="UP000016714">
    <property type="component" value="Chromosome 1"/>
</dbReference>
<name>A0A2I3CB04_VIBAX</name>
<organism evidence="1 2">
    <name type="scientific">Vibrio alginolyticus (strain ATCC 17749 / DSM 2171 / NBRC 15630 / NCIMB 1903 / NCTC 12160 / XII-53)</name>
    <dbReference type="NCBI Taxonomy" id="1219076"/>
    <lineage>
        <taxon>Bacteria</taxon>
        <taxon>Pseudomonadati</taxon>
        <taxon>Pseudomonadota</taxon>
        <taxon>Gammaproteobacteria</taxon>
        <taxon>Vibrionales</taxon>
        <taxon>Vibrionaceae</taxon>
        <taxon>Vibrio</taxon>
    </lineage>
</organism>
<dbReference type="EMBL" id="CP006718">
    <property type="protein sequence ID" value="AGV17531.1"/>
    <property type="molecule type" value="Genomic_DNA"/>
</dbReference>
<dbReference type="KEGG" id="vag:N646_1698"/>
<reference evidence="1 2" key="1">
    <citation type="journal article" date="2015" name="Genome Announc.">
        <title>Complete genome sequence of Vibrio alginolyticus ATCC 17749.</title>
        <authorList>
            <person name="Liu X.F."/>
            <person name="Cao Y."/>
            <person name="Zhang H.L."/>
            <person name="Chen Y.J."/>
            <person name="Hu C.J."/>
        </authorList>
    </citation>
    <scope>NUCLEOTIDE SEQUENCE [LARGE SCALE GENOMIC DNA]</scope>
    <source>
        <strain evidence="2">ATCC 17749 / DSM 2171 / NBRC 15630 / NCIMB 1903 / NCTC 12160 / XII-53</strain>
    </source>
</reference>
<protein>
    <submittedName>
        <fullName evidence="1">Uncharacterized protein</fullName>
    </submittedName>
</protein>
<dbReference type="HOGENOM" id="CLU_3174549_0_0_6"/>
<sequence>MIKVFIKYDFIHDNTHKIALVMSKLTISGEGKVLINSIFILGTQVTL</sequence>
<accession>A0A2I3CB04</accession>
<dbReference type="AlphaFoldDB" id="A0A2I3CB04"/>
<proteinExistence type="predicted"/>
<evidence type="ECO:0000313" key="2">
    <source>
        <dbReference type="Proteomes" id="UP000016714"/>
    </source>
</evidence>
<evidence type="ECO:0000313" key="1">
    <source>
        <dbReference type="EMBL" id="AGV17531.1"/>
    </source>
</evidence>